<dbReference type="RefSeq" id="WP_131153467.1">
    <property type="nucleotide sequence ID" value="NZ_CP036402.1"/>
</dbReference>
<reference evidence="2 3" key="1">
    <citation type="submission" date="2019-01" db="EMBL/GenBank/DDBJ databases">
        <title>Egibacter rhizosphaerae EGI 80759T.</title>
        <authorList>
            <person name="Chen D.-D."/>
            <person name="Tian Y."/>
            <person name="Jiao J.-Y."/>
            <person name="Zhang X.-T."/>
            <person name="Zhang Y.-G."/>
            <person name="Zhang Y."/>
            <person name="Xiao M."/>
            <person name="Shu W.-S."/>
            <person name="Li W.-J."/>
        </authorList>
    </citation>
    <scope>NUCLEOTIDE SEQUENCE [LARGE SCALE GENOMIC DNA]</scope>
    <source>
        <strain evidence="2 3">EGI 80759</strain>
    </source>
</reference>
<evidence type="ECO:0000313" key="3">
    <source>
        <dbReference type="Proteomes" id="UP000291469"/>
    </source>
</evidence>
<keyword evidence="1" id="KW-0472">Membrane</keyword>
<dbReference type="EMBL" id="CP036402">
    <property type="protein sequence ID" value="QBI18469.1"/>
    <property type="molecule type" value="Genomic_DNA"/>
</dbReference>
<accession>A0A411YB96</accession>
<organism evidence="2 3">
    <name type="scientific">Egibacter rhizosphaerae</name>
    <dbReference type="NCBI Taxonomy" id="1670831"/>
    <lineage>
        <taxon>Bacteria</taxon>
        <taxon>Bacillati</taxon>
        <taxon>Actinomycetota</taxon>
        <taxon>Nitriliruptoria</taxon>
        <taxon>Egibacterales</taxon>
        <taxon>Egibacteraceae</taxon>
        <taxon>Egibacter</taxon>
    </lineage>
</organism>
<sequence>MPTNAATGTPRPLAQGWVTLQRAVALGQVLVFTGIMLLVRGQLIPPLAVATALFAAAGLLSLRAPRTGAVTVGILAALWLASNVAFAAQVVPDLAAVSIIEIFVPTFAMNVLAIAGTLGLVGSLLRSTGMAARYIGWVVGAVLATGIATSLIAGLT</sequence>
<keyword evidence="3" id="KW-1185">Reference proteome</keyword>
<feature type="transmembrane region" description="Helical" evidence="1">
    <location>
        <begin position="44"/>
        <end position="62"/>
    </location>
</feature>
<gene>
    <name evidence="2" type="ORF">ER308_02070</name>
</gene>
<feature type="transmembrane region" description="Helical" evidence="1">
    <location>
        <begin position="94"/>
        <end position="122"/>
    </location>
</feature>
<dbReference type="Proteomes" id="UP000291469">
    <property type="component" value="Chromosome"/>
</dbReference>
<proteinExistence type="predicted"/>
<name>A0A411YB96_9ACTN</name>
<protein>
    <submittedName>
        <fullName evidence="2">Uncharacterized protein</fullName>
    </submittedName>
</protein>
<feature type="transmembrane region" description="Helical" evidence="1">
    <location>
        <begin position="20"/>
        <end position="38"/>
    </location>
</feature>
<keyword evidence="1" id="KW-1133">Transmembrane helix</keyword>
<feature type="transmembrane region" description="Helical" evidence="1">
    <location>
        <begin position="134"/>
        <end position="155"/>
    </location>
</feature>
<feature type="transmembrane region" description="Helical" evidence="1">
    <location>
        <begin position="69"/>
        <end position="88"/>
    </location>
</feature>
<evidence type="ECO:0000256" key="1">
    <source>
        <dbReference type="SAM" id="Phobius"/>
    </source>
</evidence>
<dbReference type="AlphaFoldDB" id="A0A411YB96"/>
<dbReference type="KEGG" id="erz:ER308_02070"/>
<evidence type="ECO:0000313" key="2">
    <source>
        <dbReference type="EMBL" id="QBI18469.1"/>
    </source>
</evidence>
<keyword evidence="1" id="KW-0812">Transmembrane</keyword>